<evidence type="ECO:0000313" key="3">
    <source>
        <dbReference type="Proteomes" id="UP000677228"/>
    </source>
</evidence>
<name>A0A8S2G6H0_9BILA</name>
<sequence>MDDPSCAPPDTQHHLLDV</sequence>
<organism evidence="1 3">
    <name type="scientific">Didymodactylos carnosus</name>
    <dbReference type="NCBI Taxonomy" id="1234261"/>
    <lineage>
        <taxon>Eukaryota</taxon>
        <taxon>Metazoa</taxon>
        <taxon>Spiralia</taxon>
        <taxon>Gnathifera</taxon>
        <taxon>Rotifera</taxon>
        <taxon>Eurotatoria</taxon>
        <taxon>Bdelloidea</taxon>
        <taxon>Philodinida</taxon>
        <taxon>Philodinidae</taxon>
        <taxon>Didymodactylos</taxon>
    </lineage>
</organism>
<protein>
    <submittedName>
        <fullName evidence="1">Uncharacterized protein</fullName>
    </submittedName>
</protein>
<reference evidence="1" key="1">
    <citation type="submission" date="2021-02" db="EMBL/GenBank/DDBJ databases">
        <authorList>
            <person name="Nowell W R."/>
        </authorList>
    </citation>
    <scope>NUCLEOTIDE SEQUENCE</scope>
</reference>
<dbReference type="Proteomes" id="UP000677228">
    <property type="component" value="Unassembled WGS sequence"/>
</dbReference>
<dbReference type="EMBL" id="CAJNOK010063080">
    <property type="protein sequence ID" value="CAF1642895.1"/>
    <property type="molecule type" value="Genomic_DNA"/>
</dbReference>
<dbReference type="EMBL" id="CAJOBA010090223">
    <property type="protein sequence ID" value="CAF4481182.1"/>
    <property type="molecule type" value="Genomic_DNA"/>
</dbReference>
<proteinExistence type="predicted"/>
<comment type="caution">
    <text evidence="1">The sequence shown here is derived from an EMBL/GenBank/DDBJ whole genome shotgun (WGS) entry which is preliminary data.</text>
</comment>
<gene>
    <name evidence="1" type="ORF">OVA965_LOCUS44384</name>
    <name evidence="2" type="ORF">TMI583_LOCUS47151</name>
</gene>
<dbReference type="Proteomes" id="UP000682733">
    <property type="component" value="Unassembled WGS sequence"/>
</dbReference>
<accession>A0A8S2G6H0</accession>
<evidence type="ECO:0000313" key="1">
    <source>
        <dbReference type="EMBL" id="CAF1642895.1"/>
    </source>
</evidence>
<dbReference type="AlphaFoldDB" id="A0A8S2G6H0"/>
<feature type="non-terminal residue" evidence="1">
    <location>
        <position position="18"/>
    </location>
</feature>
<evidence type="ECO:0000313" key="2">
    <source>
        <dbReference type="EMBL" id="CAF4481182.1"/>
    </source>
</evidence>